<evidence type="ECO:0000313" key="3">
    <source>
        <dbReference type="EMBL" id="PYH98636.1"/>
    </source>
</evidence>
<dbReference type="PANTHER" id="PTHR13847:SF260">
    <property type="entry name" value="FAD DEPENDENT OXIDOREDUCTASE DOMAIN-CONTAINING PROTEIN"/>
    <property type="match status" value="1"/>
</dbReference>
<dbReference type="STRING" id="1448320.A0A319DM54"/>
<evidence type="ECO:0000259" key="2">
    <source>
        <dbReference type="Pfam" id="PF01266"/>
    </source>
</evidence>
<accession>A0A319DM54</accession>
<feature type="domain" description="FAD dependent oxidoreductase" evidence="2">
    <location>
        <begin position="68"/>
        <end position="439"/>
    </location>
</feature>
<dbReference type="OrthoDB" id="429143at2759"/>
<dbReference type="Proteomes" id="UP000247810">
    <property type="component" value="Unassembled WGS sequence"/>
</dbReference>
<sequence length="473" mass="51822">MPESIALHEQSKTMTTPQSPASSAVAVEWLQPSLPRHLPNLSYWHRTTDTFPYLNNDSENAPPAQVPIIIIGTGISGALAAFKLIEAGTRSDDILLIEARQAVSGSSGRNAGHIRPDAFRGFSGYAAVHGTEQALKICDTENTVLKAWRAFIENHQIPCDFGLKQTFDVCMTDEIAEEEARNLQEYVAAGGSMDGIQVYGTEETALKLGIEGAIAAYKWAAASIHPAKLAQWLLTQVVEQGVHLWTHCPVTDITKAKTTYHFSWTVHTPRGEIATQQIIHCTNAHAGVLLPQLLPPQITPVRVQVQAFQLPSFAGDRALNTTMAVRFHPQLFYGLSRSQSDGRMIVSVGKPNGISFDDSSYKQELVEETLGMLDKVFSAEKPTQFRPGEGVHDVWTGLVAMTPDRVPYIGAIDELPGQFICAGFNGHGMANIFACVEALVTLVRGGTWEETTLPECYRYRKTRVAGERAVGRR</sequence>
<proteinExistence type="predicted"/>
<feature type="region of interest" description="Disordered" evidence="1">
    <location>
        <begin position="1"/>
        <end position="20"/>
    </location>
</feature>
<dbReference type="InterPro" id="IPR036188">
    <property type="entry name" value="FAD/NAD-bd_sf"/>
</dbReference>
<protein>
    <submittedName>
        <fullName evidence="3">DAO-domain-containing protein</fullName>
    </submittedName>
</protein>
<organism evidence="3 4">
    <name type="scientific">Aspergillus ellipticus CBS 707.79</name>
    <dbReference type="NCBI Taxonomy" id="1448320"/>
    <lineage>
        <taxon>Eukaryota</taxon>
        <taxon>Fungi</taxon>
        <taxon>Dikarya</taxon>
        <taxon>Ascomycota</taxon>
        <taxon>Pezizomycotina</taxon>
        <taxon>Eurotiomycetes</taxon>
        <taxon>Eurotiomycetidae</taxon>
        <taxon>Eurotiales</taxon>
        <taxon>Aspergillaceae</taxon>
        <taxon>Aspergillus</taxon>
        <taxon>Aspergillus subgen. Circumdati</taxon>
    </lineage>
</organism>
<dbReference type="Gene3D" id="3.30.9.10">
    <property type="entry name" value="D-Amino Acid Oxidase, subunit A, domain 2"/>
    <property type="match status" value="1"/>
</dbReference>
<dbReference type="VEuPathDB" id="FungiDB:BO71DRAFT_370663"/>
<reference evidence="3 4" key="1">
    <citation type="submission" date="2018-02" db="EMBL/GenBank/DDBJ databases">
        <title>The genomes of Aspergillus section Nigri reveals drivers in fungal speciation.</title>
        <authorList>
            <consortium name="DOE Joint Genome Institute"/>
            <person name="Vesth T.C."/>
            <person name="Nybo J."/>
            <person name="Theobald S."/>
            <person name="Brandl J."/>
            <person name="Frisvad J.C."/>
            <person name="Nielsen K.F."/>
            <person name="Lyhne E.K."/>
            <person name="Kogle M.E."/>
            <person name="Kuo A."/>
            <person name="Riley R."/>
            <person name="Clum A."/>
            <person name="Nolan M."/>
            <person name="Lipzen A."/>
            <person name="Salamov A."/>
            <person name="Henrissat B."/>
            <person name="Wiebenga A."/>
            <person name="De vries R.P."/>
            <person name="Grigoriev I.V."/>
            <person name="Mortensen U.H."/>
            <person name="Andersen M.R."/>
            <person name="Baker S.E."/>
        </authorList>
    </citation>
    <scope>NUCLEOTIDE SEQUENCE [LARGE SCALE GENOMIC DNA]</scope>
    <source>
        <strain evidence="3 4">CBS 707.79</strain>
    </source>
</reference>
<dbReference type="InterPro" id="IPR006076">
    <property type="entry name" value="FAD-dep_OxRdtase"/>
</dbReference>
<dbReference type="SUPFAM" id="SSF51905">
    <property type="entry name" value="FAD/NAD(P)-binding domain"/>
    <property type="match status" value="1"/>
</dbReference>
<name>A0A319DM54_9EURO</name>
<evidence type="ECO:0000313" key="4">
    <source>
        <dbReference type="Proteomes" id="UP000247810"/>
    </source>
</evidence>
<dbReference type="AlphaFoldDB" id="A0A319DM54"/>
<gene>
    <name evidence="3" type="ORF">BO71DRAFT_370663</name>
</gene>
<dbReference type="EMBL" id="KZ825809">
    <property type="protein sequence ID" value="PYH98636.1"/>
    <property type="molecule type" value="Genomic_DNA"/>
</dbReference>
<dbReference type="Pfam" id="PF01266">
    <property type="entry name" value="DAO"/>
    <property type="match status" value="1"/>
</dbReference>
<dbReference type="GO" id="GO:0005737">
    <property type="term" value="C:cytoplasm"/>
    <property type="evidence" value="ECO:0007669"/>
    <property type="project" value="TreeGrafter"/>
</dbReference>
<keyword evidence="4" id="KW-1185">Reference proteome</keyword>
<dbReference type="Gene3D" id="3.50.50.60">
    <property type="entry name" value="FAD/NAD(P)-binding domain"/>
    <property type="match status" value="1"/>
</dbReference>
<evidence type="ECO:0000256" key="1">
    <source>
        <dbReference type="SAM" id="MobiDB-lite"/>
    </source>
</evidence>
<dbReference type="PANTHER" id="PTHR13847">
    <property type="entry name" value="SARCOSINE DEHYDROGENASE-RELATED"/>
    <property type="match status" value="1"/>
</dbReference>